<dbReference type="PANTHER" id="PTHR42784">
    <property type="entry name" value="PYRANOSE 2-OXIDASE"/>
    <property type="match status" value="1"/>
</dbReference>
<dbReference type="InterPro" id="IPR036188">
    <property type="entry name" value="FAD/NAD-bd_sf"/>
</dbReference>
<dbReference type="InterPro" id="IPR051473">
    <property type="entry name" value="P2Ox-like"/>
</dbReference>
<evidence type="ECO:0000313" key="10">
    <source>
        <dbReference type="Proteomes" id="UP000309061"/>
    </source>
</evidence>
<comment type="cofactor">
    <cofactor evidence="1">
        <name>FAD</name>
        <dbReference type="ChEBI" id="CHEBI:57692"/>
    </cofactor>
</comment>
<evidence type="ECO:0000256" key="1">
    <source>
        <dbReference type="ARBA" id="ARBA00001974"/>
    </source>
</evidence>
<dbReference type="PANTHER" id="PTHR42784:SF1">
    <property type="entry name" value="PYRANOSE 2-OXIDASE"/>
    <property type="match status" value="1"/>
</dbReference>
<evidence type="ECO:0000256" key="2">
    <source>
        <dbReference type="ARBA" id="ARBA00010790"/>
    </source>
</evidence>
<evidence type="ECO:0000256" key="3">
    <source>
        <dbReference type="ARBA" id="ARBA00022630"/>
    </source>
</evidence>
<dbReference type="Gene3D" id="3.20.20.100">
    <property type="entry name" value="NADP-dependent oxidoreductase domain"/>
    <property type="match status" value="1"/>
</dbReference>
<keyword evidence="4" id="KW-0274">FAD</keyword>
<reference evidence="9 10" key="1">
    <citation type="submission" date="2019-11" db="EMBL/GenBank/DDBJ databases">
        <title>The genome sequence of Methylocystis heyeri.</title>
        <authorList>
            <person name="Oshkin I.Y."/>
            <person name="Miroshnikov K."/>
            <person name="Dedysh S.N."/>
        </authorList>
    </citation>
    <scope>NUCLEOTIDE SEQUENCE [LARGE SCALE GENOMIC DNA]</scope>
    <source>
        <strain evidence="9 10">H2</strain>
    </source>
</reference>
<accession>A0A6B8KHQ4</accession>
<keyword evidence="10" id="KW-1185">Reference proteome</keyword>
<organism evidence="9 10">
    <name type="scientific">Methylocystis heyeri</name>
    <dbReference type="NCBI Taxonomy" id="391905"/>
    <lineage>
        <taxon>Bacteria</taxon>
        <taxon>Pseudomonadati</taxon>
        <taxon>Pseudomonadota</taxon>
        <taxon>Alphaproteobacteria</taxon>
        <taxon>Hyphomicrobiales</taxon>
        <taxon>Methylocystaceae</taxon>
        <taxon>Methylocystis</taxon>
    </lineage>
</organism>
<dbReference type="Proteomes" id="UP000309061">
    <property type="component" value="Chromosome"/>
</dbReference>
<evidence type="ECO:0000313" key="9">
    <source>
        <dbReference type="EMBL" id="QGM47139.1"/>
    </source>
</evidence>
<dbReference type="InterPro" id="IPR036812">
    <property type="entry name" value="NAD(P)_OxRdtase_dom_sf"/>
</dbReference>
<dbReference type="SUPFAM" id="SSF51430">
    <property type="entry name" value="NAD(P)-linked oxidoreductase"/>
    <property type="match status" value="1"/>
</dbReference>
<dbReference type="Pfam" id="PF00248">
    <property type="entry name" value="Aldo_ket_red"/>
    <property type="match status" value="1"/>
</dbReference>
<evidence type="ECO:0000259" key="6">
    <source>
        <dbReference type="Pfam" id="PF00248"/>
    </source>
</evidence>
<dbReference type="InterPro" id="IPR023210">
    <property type="entry name" value="NADP_OxRdtase_dom"/>
</dbReference>
<feature type="domain" description="Glucose-methanol-choline oxidoreductase C-terminal" evidence="8">
    <location>
        <begin position="392"/>
        <end position="515"/>
    </location>
</feature>
<feature type="domain" description="FAD dependent oxidoreductase" evidence="7">
    <location>
        <begin position="22"/>
        <end position="234"/>
    </location>
</feature>
<keyword evidence="5" id="KW-0560">Oxidoreductase</keyword>
<dbReference type="InterPro" id="IPR006076">
    <property type="entry name" value="FAD-dep_OxRdtase"/>
</dbReference>
<keyword evidence="3" id="KW-0285">Flavoprotein</keyword>
<proteinExistence type="inferred from homology"/>
<dbReference type="Pfam" id="PF05199">
    <property type="entry name" value="GMC_oxred_C"/>
    <property type="match status" value="1"/>
</dbReference>
<dbReference type="GO" id="GO:0016614">
    <property type="term" value="F:oxidoreductase activity, acting on CH-OH group of donors"/>
    <property type="evidence" value="ECO:0007669"/>
    <property type="project" value="InterPro"/>
</dbReference>
<dbReference type="InterPro" id="IPR007867">
    <property type="entry name" value="GMC_OxRtase_C"/>
</dbReference>
<dbReference type="Pfam" id="PF01266">
    <property type="entry name" value="DAO"/>
    <property type="match status" value="1"/>
</dbReference>
<dbReference type="RefSeq" id="WP_136497912.1">
    <property type="nucleotide sequence ID" value="NZ_CP046052.1"/>
</dbReference>
<gene>
    <name evidence="9" type="ORF">H2LOC_016365</name>
</gene>
<evidence type="ECO:0000256" key="4">
    <source>
        <dbReference type="ARBA" id="ARBA00022827"/>
    </source>
</evidence>
<dbReference type="AlphaFoldDB" id="A0A6B8KHQ4"/>
<sequence>MYSDMLFELSRVDLGALPAPEIIIVGGGAVGLTMAAELARKQRRVLLLEAGTKRVSRESQALMEGASWEGFPLVGLHSGRFRVLGGGTNFWGGQLVPMDQAVFLDRPWREETAWPIAPEEIQAYYRRAFELIGMRQQLEDPEVWKRLGITPPASSSNIDLIFTRWAPEPNFAQLFAEDIEKSPNLTVLLDAQVTAFEMENDRVVGARTKSLSGREATFRAPFVVLANGTVEIARLLMLPLASGQPAPWSGNPWLGKGFLDHVDCDAGSAYPIDKERFHEIFDNAYIDGVKYSPKLKLACDAQMKHELGSIAGHFLFNSSLSEHLAFAKSFVKSLMRGRFDVDLKSLPREALFILRFSLPLVLRYIFYRRMYNPADLGIQLRLTSEQRALMSSAITLSEERDCLGVPQVKVVWKVEEAEIATLSRFALMLAEYIEGAGLARIELDPRLAAGDPAFLQGIDDANHQMGGARMAGDAAGGVVDANLRVFGAQNLFVAGAAVYPSSGFPNPTFTAIALGLRVCDSIVDALQNDRTPESKAESRVEPLARRHPKIAGVETTPLGFGCAYLTAGWEQRKSSRLIHAALEGGIRHFDVAPSYGMGSAEDALGAALVGRRSEVTIASKAGLARPQVKSYVMAARALAAPIRRALPMITRGVGSKVVQGARRQFGLPVIEASLTESLRRLRTDYLDLFFLHQAEPEDVTDEVLRFLDDLRSKGLVRWIGVASDRSACETIAVAHPGFFDAFQYSWSILNHDCPPFGGARLTLTHRALLNALQPVGEWLSQRPDACQRLSEAAQMDLSAERNLADVLLSCALLANEDGIVLASSRKTQRVRRLGEVMENQSLKNSARAFLAAFPQEAGTYFGSEARPA</sequence>
<evidence type="ECO:0000259" key="7">
    <source>
        <dbReference type="Pfam" id="PF01266"/>
    </source>
</evidence>
<dbReference type="EMBL" id="CP046052">
    <property type="protein sequence ID" value="QGM47139.1"/>
    <property type="molecule type" value="Genomic_DNA"/>
</dbReference>
<evidence type="ECO:0000259" key="8">
    <source>
        <dbReference type="Pfam" id="PF05199"/>
    </source>
</evidence>
<dbReference type="KEGG" id="mhey:H2LOC_016365"/>
<name>A0A6B8KHQ4_9HYPH</name>
<protein>
    <submittedName>
        <fullName evidence="9">FAD-dependent oxidoreductase</fullName>
    </submittedName>
</protein>
<dbReference type="SUPFAM" id="SSF51905">
    <property type="entry name" value="FAD/NAD(P)-binding domain"/>
    <property type="match status" value="1"/>
</dbReference>
<comment type="similarity">
    <text evidence="2">Belongs to the GMC oxidoreductase family.</text>
</comment>
<evidence type="ECO:0000256" key="5">
    <source>
        <dbReference type="ARBA" id="ARBA00023002"/>
    </source>
</evidence>
<feature type="domain" description="NADP-dependent oxidoreductase" evidence="6">
    <location>
        <begin position="558"/>
        <end position="749"/>
    </location>
</feature>
<dbReference type="OrthoDB" id="9798604at2"/>
<dbReference type="Gene3D" id="3.50.50.60">
    <property type="entry name" value="FAD/NAD(P)-binding domain"/>
    <property type="match status" value="2"/>
</dbReference>